<evidence type="ECO:0000313" key="7">
    <source>
        <dbReference type="Proteomes" id="UP000030361"/>
    </source>
</evidence>
<dbReference type="KEGG" id="lcu:PL11_002770"/>
<accession>A0A1S6QH35</accession>
<dbReference type="InterPro" id="IPR009057">
    <property type="entry name" value="Homeodomain-like_sf"/>
</dbReference>
<dbReference type="PROSITE" id="PS50977">
    <property type="entry name" value="HTH_TETR_2"/>
    <property type="match status" value="1"/>
</dbReference>
<keyword evidence="2 4" id="KW-0238">DNA-binding</keyword>
<dbReference type="PANTHER" id="PTHR30055">
    <property type="entry name" value="HTH-TYPE TRANSCRIPTIONAL REGULATOR RUTR"/>
    <property type="match status" value="1"/>
</dbReference>
<dbReference type="GO" id="GO:0003700">
    <property type="term" value="F:DNA-binding transcription factor activity"/>
    <property type="evidence" value="ECO:0007669"/>
    <property type="project" value="TreeGrafter"/>
</dbReference>
<dbReference type="EMBL" id="CP018906">
    <property type="protein sequence ID" value="AQW20914.1"/>
    <property type="molecule type" value="Genomic_DNA"/>
</dbReference>
<dbReference type="GO" id="GO:0000976">
    <property type="term" value="F:transcription cis-regulatory region binding"/>
    <property type="evidence" value="ECO:0007669"/>
    <property type="project" value="TreeGrafter"/>
</dbReference>
<gene>
    <name evidence="6" type="ORF">PL11_002770</name>
</gene>
<evidence type="ECO:0000256" key="3">
    <source>
        <dbReference type="ARBA" id="ARBA00023163"/>
    </source>
</evidence>
<dbReference type="RefSeq" id="WP_035166214.1">
    <property type="nucleotide sequence ID" value="NZ_CP018906.1"/>
</dbReference>
<dbReference type="PROSITE" id="PS01081">
    <property type="entry name" value="HTH_TETR_1"/>
    <property type="match status" value="1"/>
</dbReference>
<evidence type="ECO:0000259" key="5">
    <source>
        <dbReference type="PROSITE" id="PS50977"/>
    </source>
</evidence>
<protein>
    <submittedName>
        <fullName evidence="6">TetR family transcriptional regulator</fullName>
    </submittedName>
</protein>
<evidence type="ECO:0000256" key="1">
    <source>
        <dbReference type="ARBA" id="ARBA00023015"/>
    </source>
</evidence>
<dbReference type="InterPro" id="IPR001647">
    <property type="entry name" value="HTH_TetR"/>
</dbReference>
<evidence type="ECO:0000256" key="2">
    <source>
        <dbReference type="ARBA" id="ARBA00023125"/>
    </source>
</evidence>
<feature type="domain" description="HTH tetR-type" evidence="5">
    <location>
        <begin position="10"/>
        <end position="70"/>
    </location>
</feature>
<sequence>MNFLSDEEKAAKARLIANTAKTIFKEQSYPEITMAVIAKRAGVSKGTLFNYFKTKENVFMYLLLDGYQQYFAGFINRLNAAEINNWDEFANWLLVETKDMVTNETVILRLNSLRGPILEPGADRKQTLAQRERLYVINEELGEMIHQKLPQISVSAASHLFVIQSSIVSGLMNLSGLSDFNSEQIGDFKDFNVNVVAESIETFQDYLNGFSERNGIK</sequence>
<keyword evidence="7" id="KW-1185">Reference proteome</keyword>
<evidence type="ECO:0000313" key="6">
    <source>
        <dbReference type="EMBL" id="AQW20914.1"/>
    </source>
</evidence>
<dbReference type="Gene3D" id="1.10.357.10">
    <property type="entry name" value="Tetracycline Repressor, domain 2"/>
    <property type="match status" value="1"/>
</dbReference>
<dbReference type="eggNOG" id="COG1309">
    <property type="taxonomic scope" value="Bacteria"/>
</dbReference>
<dbReference type="SUPFAM" id="SSF46689">
    <property type="entry name" value="Homeodomain-like"/>
    <property type="match status" value="1"/>
</dbReference>
<keyword evidence="1" id="KW-0805">Transcription regulation</keyword>
<dbReference type="InterPro" id="IPR023772">
    <property type="entry name" value="DNA-bd_HTH_TetR-type_CS"/>
</dbReference>
<dbReference type="OrthoDB" id="268339at2"/>
<feature type="DNA-binding region" description="H-T-H motif" evidence="4">
    <location>
        <begin position="33"/>
        <end position="52"/>
    </location>
</feature>
<dbReference type="PRINTS" id="PR00455">
    <property type="entry name" value="HTHTETR"/>
</dbReference>
<keyword evidence="3" id="KW-0804">Transcription</keyword>
<organism evidence="6 7">
    <name type="scientific">Lentilactobacillus curieae</name>
    <dbReference type="NCBI Taxonomy" id="1138822"/>
    <lineage>
        <taxon>Bacteria</taxon>
        <taxon>Bacillati</taxon>
        <taxon>Bacillota</taxon>
        <taxon>Bacilli</taxon>
        <taxon>Lactobacillales</taxon>
        <taxon>Lactobacillaceae</taxon>
        <taxon>Lentilactobacillus</taxon>
    </lineage>
</organism>
<dbReference type="AlphaFoldDB" id="A0A1S6QH35"/>
<reference evidence="6 7" key="1">
    <citation type="journal article" date="2015" name="Genome Announc.">
        <title>Genome Sequence of Lactobacillus curieae CCTCC M 2011381T, a Novel Producer of Gamma-aminobutyric Acid.</title>
        <authorList>
            <person name="Wang Y."/>
            <person name="Wang Y."/>
            <person name="Lang C."/>
            <person name="Wei D."/>
            <person name="Xu P."/>
            <person name="Xie J."/>
        </authorList>
    </citation>
    <scope>NUCLEOTIDE SEQUENCE [LARGE SCALE GENOMIC DNA]</scope>
    <source>
        <strain evidence="6 7">CCTCC M 2011381</strain>
    </source>
</reference>
<dbReference type="Proteomes" id="UP000030361">
    <property type="component" value="Chromosome"/>
</dbReference>
<dbReference type="InterPro" id="IPR050109">
    <property type="entry name" value="HTH-type_TetR-like_transc_reg"/>
</dbReference>
<dbReference type="PANTHER" id="PTHR30055:SF234">
    <property type="entry name" value="HTH-TYPE TRANSCRIPTIONAL REGULATOR BETI"/>
    <property type="match status" value="1"/>
</dbReference>
<evidence type="ECO:0000256" key="4">
    <source>
        <dbReference type="PROSITE-ProRule" id="PRU00335"/>
    </source>
</evidence>
<dbReference type="Pfam" id="PF00440">
    <property type="entry name" value="TetR_N"/>
    <property type="match status" value="1"/>
</dbReference>
<proteinExistence type="predicted"/>
<name>A0A1S6QH35_9LACO</name>